<dbReference type="Proteomes" id="UP000095598">
    <property type="component" value="Unassembled WGS sequence"/>
</dbReference>
<sequence length="285" mass="31886">MKIQSIKTVYFSATGNTKNVVKLIGETIARNMNLSYKEIDFTLPQAHKDSYEFTKEELVIFGTPVYAGRVPNKVLPMIQGLFQGNDAFAVPVVTFGNRNYDNALIELRNGLENNHFHTIAAGAFVAQHAFTDQLAMMRPGKSDQEEIRGFAKRIVTIIEMIQTLGEIPKPVHVKGIEPIPPYYTPLGIDGKPAKFLKAKPKTKSNCDHCDLCVKVCPMGSINSEDPSKIDGICIKCQACVKKCPKQAKYFDDPAFLSHVEMLKRNYQRAAKNEIFVSDGRENEIQ</sequence>
<evidence type="ECO:0000313" key="6">
    <source>
        <dbReference type="EMBL" id="CUM79966.1"/>
    </source>
</evidence>
<feature type="domain" description="4Fe-4S ferredoxin-type" evidence="5">
    <location>
        <begin position="198"/>
        <end position="222"/>
    </location>
</feature>
<dbReference type="Gene3D" id="3.40.50.360">
    <property type="match status" value="1"/>
</dbReference>
<evidence type="ECO:0000256" key="1">
    <source>
        <dbReference type="ARBA" id="ARBA00022723"/>
    </source>
</evidence>
<evidence type="ECO:0000256" key="3">
    <source>
        <dbReference type="ARBA" id="ARBA00023014"/>
    </source>
</evidence>
<dbReference type="SUPFAM" id="SSF52218">
    <property type="entry name" value="Flavoproteins"/>
    <property type="match status" value="1"/>
</dbReference>
<dbReference type="InterPro" id="IPR029039">
    <property type="entry name" value="Flavoprotein-like_sf"/>
</dbReference>
<dbReference type="RefSeq" id="WP_055257959.1">
    <property type="nucleotide sequence ID" value="NZ_CYXT01000003.1"/>
</dbReference>
<dbReference type="InterPro" id="IPR008254">
    <property type="entry name" value="Flavodoxin/NO_synth"/>
</dbReference>
<dbReference type="PANTHER" id="PTHR43122:SF1">
    <property type="entry name" value="IRON-SULFUR-BINDING PROTEIN"/>
    <property type="match status" value="1"/>
</dbReference>
<dbReference type="GO" id="GO:0051536">
    <property type="term" value="F:iron-sulfur cluster binding"/>
    <property type="evidence" value="ECO:0007669"/>
    <property type="project" value="UniProtKB-KW"/>
</dbReference>
<keyword evidence="3" id="KW-0411">Iron-sulfur</keyword>
<dbReference type="GO" id="GO:0016651">
    <property type="term" value="F:oxidoreductase activity, acting on NAD(P)H"/>
    <property type="evidence" value="ECO:0007669"/>
    <property type="project" value="UniProtKB-ARBA"/>
</dbReference>
<dbReference type="AlphaFoldDB" id="A0A173RQF4"/>
<dbReference type="GO" id="GO:0010181">
    <property type="term" value="F:FMN binding"/>
    <property type="evidence" value="ECO:0007669"/>
    <property type="project" value="InterPro"/>
</dbReference>
<dbReference type="PROSITE" id="PS50902">
    <property type="entry name" value="FLAVODOXIN_LIKE"/>
    <property type="match status" value="1"/>
</dbReference>
<dbReference type="PROSITE" id="PS00198">
    <property type="entry name" value="4FE4S_FER_1"/>
    <property type="match status" value="1"/>
</dbReference>
<evidence type="ECO:0000313" key="7">
    <source>
        <dbReference type="Proteomes" id="UP000095598"/>
    </source>
</evidence>
<accession>A0A173RQF4</accession>
<keyword evidence="1" id="KW-0479">Metal-binding</keyword>
<dbReference type="PANTHER" id="PTHR43122">
    <property type="entry name" value="FERREDOXIN SUBUNIT OF PYRUVATE:FLAVODOXIN OXIDOREDUCTASE-RELATED"/>
    <property type="match status" value="1"/>
</dbReference>
<reference evidence="6 7" key="1">
    <citation type="submission" date="2015-09" db="EMBL/GenBank/DDBJ databases">
        <authorList>
            <consortium name="Pathogen Informatics"/>
        </authorList>
    </citation>
    <scope>NUCLEOTIDE SEQUENCE [LARGE SCALE GENOMIC DNA]</scope>
    <source>
        <strain evidence="6 7">2789STDY5608868</strain>
    </source>
</reference>
<dbReference type="SUPFAM" id="SSF54862">
    <property type="entry name" value="4Fe-4S ferredoxins"/>
    <property type="match status" value="1"/>
</dbReference>
<evidence type="ECO:0000256" key="2">
    <source>
        <dbReference type="ARBA" id="ARBA00023004"/>
    </source>
</evidence>
<organism evidence="6 7">
    <name type="scientific">Anaerostipes hadrus</name>
    <dbReference type="NCBI Taxonomy" id="649756"/>
    <lineage>
        <taxon>Bacteria</taxon>
        <taxon>Bacillati</taxon>
        <taxon>Bacillota</taxon>
        <taxon>Clostridia</taxon>
        <taxon>Lachnospirales</taxon>
        <taxon>Lachnospiraceae</taxon>
        <taxon>Anaerostipes</taxon>
    </lineage>
</organism>
<keyword evidence="2" id="KW-0408">Iron</keyword>
<dbReference type="GO" id="GO:0046872">
    <property type="term" value="F:metal ion binding"/>
    <property type="evidence" value="ECO:0007669"/>
    <property type="project" value="UniProtKB-KW"/>
</dbReference>
<dbReference type="InterPro" id="IPR047964">
    <property type="entry name" value="EFR1-like"/>
</dbReference>
<feature type="domain" description="Flavodoxin-like" evidence="4">
    <location>
        <begin position="6"/>
        <end position="155"/>
    </location>
</feature>
<dbReference type="Pfam" id="PF12800">
    <property type="entry name" value="Fer4_4"/>
    <property type="match status" value="2"/>
</dbReference>
<feature type="domain" description="4Fe-4S ferredoxin-type" evidence="5">
    <location>
        <begin position="224"/>
        <end position="253"/>
    </location>
</feature>
<dbReference type="PROSITE" id="PS51379">
    <property type="entry name" value="4FE4S_FER_2"/>
    <property type="match status" value="2"/>
</dbReference>
<gene>
    <name evidence="6" type="ORF">ERS852425_00689</name>
</gene>
<name>A0A173RQF4_ANAHA</name>
<evidence type="ECO:0000259" key="5">
    <source>
        <dbReference type="PROSITE" id="PS51379"/>
    </source>
</evidence>
<dbReference type="NCBIfam" id="NF038196">
    <property type="entry name" value="ferrodoxin_EFR1"/>
    <property type="match status" value="1"/>
</dbReference>
<proteinExistence type="predicted"/>
<evidence type="ECO:0000259" key="4">
    <source>
        <dbReference type="PROSITE" id="PS50902"/>
    </source>
</evidence>
<dbReference type="InterPro" id="IPR017896">
    <property type="entry name" value="4Fe4S_Fe-S-bd"/>
</dbReference>
<dbReference type="InterPro" id="IPR017900">
    <property type="entry name" value="4Fe4S_Fe_S_CS"/>
</dbReference>
<protein>
    <submittedName>
        <fullName evidence="6">Uncharacterized Fe-S center protein</fullName>
    </submittedName>
</protein>
<dbReference type="Gene3D" id="3.30.70.20">
    <property type="match status" value="1"/>
</dbReference>
<dbReference type="EMBL" id="CYXT01000003">
    <property type="protein sequence ID" value="CUM79966.1"/>
    <property type="molecule type" value="Genomic_DNA"/>
</dbReference>